<dbReference type="GO" id="GO:0003676">
    <property type="term" value="F:nucleic acid binding"/>
    <property type="evidence" value="ECO:0007669"/>
    <property type="project" value="InterPro"/>
</dbReference>
<dbReference type="Proteomes" id="UP000663836">
    <property type="component" value="Unassembled WGS sequence"/>
</dbReference>
<gene>
    <name evidence="6" type="ORF">FNK824_LOCUS28167</name>
    <name evidence="5" type="ORF">JBS370_LOCUS25124</name>
    <name evidence="4" type="ORF">ZHD862_LOCUS24222</name>
</gene>
<accession>A0A814YDR3</accession>
<feature type="compositionally biased region" description="Polar residues" evidence="2">
    <location>
        <begin position="57"/>
        <end position="75"/>
    </location>
</feature>
<dbReference type="Pfam" id="PF00098">
    <property type="entry name" value="zf-CCHC"/>
    <property type="match status" value="1"/>
</dbReference>
<keyword evidence="1" id="KW-0863">Zinc-finger</keyword>
<protein>
    <recommendedName>
        <fullName evidence="3">CCHC-type domain-containing protein</fullName>
    </recommendedName>
</protein>
<feature type="region of interest" description="Disordered" evidence="2">
    <location>
        <begin position="87"/>
        <end position="122"/>
    </location>
</feature>
<keyword evidence="1" id="KW-0862">Zinc</keyword>
<feature type="domain" description="CCHC-type" evidence="3">
    <location>
        <begin position="351"/>
        <end position="365"/>
    </location>
</feature>
<evidence type="ECO:0000313" key="7">
    <source>
        <dbReference type="Proteomes" id="UP000663864"/>
    </source>
</evidence>
<dbReference type="InterPro" id="IPR036875">
    <property type="entry name" value="Znf_CCHC_sf"/>
</dbReference>
<dbReference type="SUPFAM" id="SSF57756">
    <property type="entry name" value="Retrovirus zinc finger-like domains"/>
    <property type="match status" value="1"/>
</dbReference>
<feature type="region of interest" description="Disordered" evidence="2">
    <location>
        <begin position="47"/>
        <end position="75"/>
    </location>
</feature>
<dbReference type="EMBL" id="CAJNOT010001628">
    <property type="protein sequence ID" value="CAF1228107.1"/>
    <property type="molecule type" value="Genomic_DNA"/>
</dbReference>
<proteinExistence type="predicted"/>
<dbReference type="InterPro" id="IPR001878">
    <property type="entry name" value="Znf_CCHC"/>
</dbReference>
<dbReference type="GO" id="GO:0008270">
    <property type="term" value="F:zinc ion binding"/>
    <property type="evidence" value="ECO:0007669"/>
    <property type="project" value="UniProtKB-KW"/>
</dbReference>
<keyword evidence="1" id="KW-0479">Metal-binding</keyword>
<feature type="compositionally biased region" description="Basic and acidic residues" evidence="2">
    <location>
        <begin position="113"/>
        <end position="122"/>
    </location>
</feature>
<evidence type="ECO:0000313" key="5">
    <source>
        <dbReference type="EMBL" id="CAF3979970.1"/>
    </source>
</evidence>
<organism evidence="4 7">
    <name type="scientific">Rotaria sordida</name>
    <dbReference type="NCBI Taxonomy" id="392033"/>
    <lineage>
        <taxon>Eukaryota</taxon>
        <taxon>Metazoa</taxon>
        <taxon>Spiralia</taxon>
        <taxon>Gnathifera</taxon>
        <taxon>Rotifera</taxon>
        <taxon>Eurotatoria</taxon>
        <taxon>Bdelloidea</taxon>
        <taxon>Philodinida</taxon>
        <taxon>Philodinidae</taxon>
        <taxon>Rotaria</taxon>
    </lineage>
</organism>
<evidence type="ECO:0000313" key="4">
    <source>
        <dbReference type="EMBL" id="CAF1228107.1"/>
    </source>
</evidence>
<evidence type="ECO:0000256" key="2">
    <source>
        <dbReference type="SAM" id="MobiDB-lite"/>
    </source>
</evidence>
<dbReference type="EMBL" id="CAJOBD010004092">
    <property type="protein sequence ID" value="CAF3979970.1"/>
    <property type="molecule type" value="Genomic_DNA"/>
</dbReference>
<dbReference type="Proteomes" id="UP000663864">
    <property type="component" value="Unassembled WGS sequence"/>
</dbReference>
<comment type="caution">
    <text evidence="4">The sequence shown here is derived from an EMBL/GenBank/DDBJ whole genome shotgun (WGS) entry which is preliminary data.</text>
</comment>
<name>A0A814YDR3_9BILA</name>
<dbReference type="AlphaFoldDB" id="A0A814YDR3"/>
<evidence type="ECO:0000256" key="1">
    <source>
        <dbReference type="PROSITE-ProRule" id="PRU00047"/>
    </source>
</evidence>
<dbReference type="PROSITE" id="PS50158">
    <property type="entry name" value="ZF_CCHC"/>
    <property type="match status" value="1"/>
</dbReference>
<sequence>MENTKSNEYNEMTSEEKDNLCDNNMIIIQDLISKHNRQKQNTTEILNLNENEKDNSKQQLKRQLTSTSQYGDDLNVDQSSTFQVITNPNKRKQQKLNSRNLQEDYSYEQQTEGNHHDTRKERKNICQTLSTDDESERNNINQMKNDKYHNANNTNINISQHALNYAIEQHLPLIYIKCNPKVSDNTKAKGIIKALITHIKDDFYKLNKYYNQPLGFEYWYINKKGDLICYTRQIELYVYLSDTHNYPTSVESIILEPLKPKHLPGQHSLVLKYVPNYITIDDIQNEIGIDKDLIFNLEEMNGSRTDKYRHIRLEIKTTSEYNSLLKKGGVTIDGLLIEIKEFLSPPRILICTKCNDPGHVRKNCKLEYEACRRCGEDRSVGNHKE</sequence>
<evidence type="ECO:0000259" key="3">
    <source>
        <dbReference type="PROSITE" id="PS50158"/>
    </source>
</evidence>
<dbReference type="Proteomes" id="UP000663874">
    <property type="component" value="Unassembled WGS sequence"/>
</dbReference>
<dbReference type="EMBL" id="CAJOBE010007600">
    <property type="protein sequence ID" value="CAF4040799.1"/>
    <property type="molecule type" value="Genomic_DNA"/>
</dbReference>
<evidence type="ECO:0000313" key="6">
    <source>
        <dbReference type="EMBL" id="CAF4040799.1"/>
    </source>
</evidence>
<reference evidence="4" key="1">
    <citation type="submission" date="2021-02" db="EMBL/GenBank/DDBJ databases">
        <authorList>
            <person name="Nowell W R."/>
        </authorList>
    </citation>
    <scope>NUCLEOTIDE SEQUENCE</scope>
</reference>